<dbReference type="SUPFAM" id="SSF52091">
    <property type="entry name" value="SpoIIaa-like"/>
    <property type="match status" value="1"/>
</dbReference>
<evidence type="ECO:0000313" key="4">
    <source>
        <dbReference type="EMBL" id="ONH30224.1"/>
    </source>
</evidence>
<dbReference type="Proteomes" id="UP000188929">
    <property type="component" value="Unassembled WGS sequence"/>
</dbReference>
<dbReference type="GO" id="GO:0043856">
    <property type="term" value="F:anti-sigma factor antagonist activity"/>
    <property type="evidence" value="ECO:0007669"/>
    <property type="project" value="InterPro"/>
</dbReference>
<organism evidence="4 5">
    <name type="scientific">Pseudofrankia asymbiotica</name>
    <dbReference type="NCBI Taxonomy" id="1834516"/>
    <lineage>
        <taxon>Bacteria</taxon>
        <taxon>Bacillati</taxon>
        <taxon>Actinomycetota</taxon>
        <taxon>Actinomycetes</taxon>
        <taxon>Frankiales</taxon>
        <taxon>Frankiaceae</taxon>
        <taxon>Pseudofrankia</taxon>
    </lineage>
</organism>
<dbReference type="PANTHER" id="PTHR33495">
    <property type="entry name" value="ANTI-SIGMA FACTOR ANTAGONIST TM_1081-RELATED-RELATED"/>
    <property type="match status" value="1"/>
</dbReference>
<dbReference type="OrthoDB" id="9793697at2"/>
<dbReference type="Gene3D" id="3.30.750.24">
    <property type="entry name" value="STAS domain"/>
    <property type="match status" value="1"/>
</dbReference>
<dbReference type="Pfam" id="PF13466">
    <property type="entry name" value="STAS_2"/>
    <property type="match status" value="1"/>
</dbReference>
<dbReference type="PANTHER" id="PTHR33495:SF2">
    <property type="entry name" value="ANTI-SIGMA FACTOR ANTAGONIST TM_1081-RELATED"/>
    <property type="match status" value="1"/>
</dbReference>
<dbReference type="InterPro" id="IPR036513">
    <property type="entry name" value="STAS_dom_sf"/>
</dbReference>
<dbReference type="STRING" id="1834516.BL253_15005"/>
<feature type="domain" description="STAS" evidence="3">
    <location>
        <begin position="12"/>
        <end position="122"/>
    </location>
</feature>
<evidence type="ECO:0000259" key="3">
    <source>
        <dbReference type="PROSITE" id="PS50801"/>
    </source>
</evidence>
<keyword evidence="5" id="KW-1185">Reference proteome</keyword>
<dbReference type="InterPro" id="IPR003658">
    <property type="entry name" value="Anti-sigma_ant"/>
</dbReference>
<dbReference type="PROSITE" id="PS50801">
    <property type="entry name" value="STAS"/>
    <property type="match status" value="1"/>
</dbReference>
<reference evidence="5" key="1">
    <citation type="submission" date="2016-10" db="EMBL/GenBank/DDBJ databases">
        <title>Frankia sp. NRRL B-16386 Genome sequencing.</title>
        <authorList>
            <person name="Ghodhbane-Gtari F."/>
            <person name="Swanson E."/>
            <person name="Gueddou A."/>
            <person name="Hezbri K."/>
            <person name="Ktari K."/>
            <person name="Nouioui I."/>
            <person name="Morris K."/>
            <person name="Simpson S."/>
            <person name="Abebe-Akele F."/>
            <person name="Thomas K."/>
            <person name="Gtari M."/>
            <person name="Tisa L.S."/>
        </authorList>
    </citation>
    <scope>NUCLEOTIDE SEQUENCE [LARGE SCALE GENOMIC DNA]</scope>
    <source>
        <strain evidence="5">NRRL B-16386</strain>
    </source>
</reference>
<comment type="caution">
    <text evidence="4">The sequence shown here is derived from an EMBL/GenBank/DDBJ whole genome shotgun (WGS) entry which is preliminary data.</text>
</comment>
<proteinExistence type="inferred from homology"/>
<dbReference type="CDD" id="cd07043">
    <property type="entry name" value="STAS_anti-anti-sigma_factors"/>
    <property type="match status" value="1"/>
</dbReference>
<dbReference type="RefSeq" id="WP_076817469.1">
    <property type="nucleotide sequence ID" value="NZ_MOMC01000028.1"/>
</dbReference>
<evidence type="ECO:0000256" key="1">
    <source>
        <dbReference type="ARBA" id="ARBA00009013"/>
    </source>
</evidence>
<name>A0A1V2IAM5_9ACTN</name>
<comment type="similarity">
    <text evidence="1 2">Belongs to the anti-sigma-factor antagonist family.</text>
</comment>
<sequence>MILRVRVEVTGPHAIVIWPEGDVDYSSLDPLREALMDARMAGVSEIVVDFTDVGFLDSQGLAVILYAHRRQRSSGGRLILRNLNDMARRLLHVTNLTTVLDVEGGVGERPTAAAAAAASRATRGE</sequence>
<evidence type="ECO:0000313" key="5">
    <source>
        <dbReference type="Proteomes" id="UP000188929"/>
    </source>
</evidence>
<dbReference type="AlphaFoldDB" id="A0A1V2IAM5"/>
<dbReference type="InterPro" id="IPR002645">
    <property type="entry name" value="STAS_dom"/>
</dbReference>
<accession>A0A1V2IAM5</accession>
<protein>
    <recommendedName>
        <fullName evidence="2">Anti-sigma factor antagonist</fullName>
    </recommendedName>
</protein>
<dbReference type="NCBIfam" id="TIGR00377">
    <property type="entry name" value="ant_ant_sig"/>
    <property type="match status" value="1"/>
</dbReference>
<dbReference type="EMBL" id="MOMC01000028">
    <property type="protein sequence ID" value="ONH30224.1"/>
    <property type="molecule type" value="Genomic_DNA"/>
</dbReference>
<gene>
    <name evidence="4" type="ORF">BL253_15005</name>
</gene>
<dbReference type="InterPro" id="IPR058548">
    <property type="entry name" value="MlaB-like_STAS"/>
</dbReference>
<evidence type="ECO:0000256" key="2">
    <source>
        <dbReference type="RuleBase" id="RU003749"/>
    </source>
</evidence>